<dbReference type="RefSeq" id="WP_104430068.1">
    <property type="nucleotide sequence ID" value="NZ_PTIZ01000011.1"/>
</dbReference>
<dbReference type="EMBL" id="PTIZ01000011">
    <property type="protein sequence ID" value="PPK74201.1"/>
    <property type="molecule type" value="Genomic_DNA"/>
</dbReference>
<dbReference type="Proteomes" id="UP000240010">
    <property type="component" value="Unassembled WGS sequence"/>
</dbReference>
<evidence type="ECO:0000313" key="3">
    <source>
        <dbReference type="Proteomes" id="UP000240010"/>
    </source>
</evidence>
<dbReference type="PANTHER" id="PTHR47197">
    <property type="entry name" value="PROTEIN NIRF"/>
    <property type="match status" value="1"/>
</dbReference>
<dbReference type="InterPro" id="IPR051200">
    <property type="entry name" value="Host-pathogen_enzymatic-act"/>
</dbReference>
<comment type="caution">
    <text evidence="2">The sequence shown here is derived from an EMBL/GenBank/DDBJ whole genome shotgun (WGS) entry which is preliminary data.</text>
</comment>
<dbReference type="InterPro" id="IPR015943">
    <property type="entry name" value="WD40/YVTN_repeat-like_dom_sf"/>
</dbReference>
<dbReference type="PANTHER" id="PTHR47197:SF3">
    <property type="entry name" value="DIHYDRO-HEME D1 DEHYDROGENASE"/>
    <property type="match status" value="1"/>
</dbReference>
<sequence length="391" mass="42918">MKTRQLIKAACSVLACSALLSPVPGYAEILAMVNYESKPGQTPRREGIAIIDVDPASKSFAKILNDIPLPDDLVAHHIFYNKDLSKAYITSLGNGALHVMDMTHVPYRPKKVDMPDCKVAEDVVFSKDNKTWYMTCMGSSNVIVGDAQTDKQIKVIAADSENAFIRYPHGISLNDDIDRIMVTSTVRPSDLGDAGETVTVIEASSGKVLSSHKLSDKPSPSGVSPVEAVFLPESNPPMAYIDTMFGGALWTGTWNAGNKNFDFQQVFDFNAVKQGVPLEIYFNDKHDRMYITTANPGYFNIFDISQSAQKPTLIKAIPTAGGAHHVVLTPDEQYAIVQNSFLNLPDMSDGSITVIDLNKQEVKATINTFKKQGLNPNCIIMMPKWHHDVAH</sequence>
<keyword evidence="1" id="KW-0732">Signal</keyword>
<proteinExistence type="predicted"/>
<evidence type="ECO:0000313" key="2">
    <source>
        <dbReference type="EMBL" id="PPK74201.1"/>
    </source>
</evidence>
<dbReference type="GO" id="GO:0003677">
    <property type="term" value="F:DNA binding"/>
    <property type="evidence" value="ECO:0007669"/>
    <property type="project" value="UniProtKB-KW"/>
</dbReference>
<dbReference type="Gene3D" id="2.130.10.10">
    <property type="entry name" value="YVTN repeat-like/Quinoprotein amine dehydrogenase"/>
    <property type="match status" value="2"/>
</dbReference>
<gene>
    <name evidence="2" type="ORF">B0F87_111132</name>
</gene>
<evidence type="ECO:0000256" key="1">
    <source>
        <dbReference type="SAM" id="SignalP"/>
    </source>
</evidence>
<protein>
    <submittedName>
        <fullName evidence="2">DNA-binding beta-propeller fold protein YncE</fullName>
    </submittedName>
</protein>
<dbReference type="InterPro" id="IPR011048">
    <property type="entry name" value="Haem_d1_sf"/>
</dbReference>
<reference evidence="2 3" key="1">
    <citation type="submission" date="2018-02" db="EMBL/GenBank/DDBJ databases">
        <title>Subsurface microbial communities from deep shales in Ohio and West Virginia, USA.</title>
        <authorList>
            <person name="Wrighton K."/>
        </authorList>
    </citation>
    <scope>NUCLEOTIDE SEQUENCE [LARGE SCALE GENOMIC DNA]</scope>
    <source>
        <strain evidence="2 3">OWC-DMM</strain>
    </source>
</reference>
<keyword evidence="2" id="KW-0238">DNA-binding</keyword>
<organism evidence="2 3">
    <name type="scientific">Methylobacter tundripaludum</name>
    <dbReference type="NCBI Taxonomy" id="173365"/>
    <lineage>
        <taxon>Bacteria</taxon>
        <taxon>Pseudomonadati</taxon>
        <taxon>Pseudomonadota</taxon>
        <taxon>Gammaproteobacteria</taxon>
        <taxon>Methylococcales</taxon>
        <taxon>Methylococcaceae</taxon>
        <taxon>Methylobacter</taxon>
    </lineage>
</organism>
<feature type="chain" id="PRO_5015714449" evidence="1">
    <location>
        <begin position="28"/>
        <end position="391"/>
    </location>
</feature>
<name>A0A2S6H9V2_9GAMM</name>
<dbReference type="AlphaFoldDB" id="A0A2S6H9V2"/>
<dbReference type="SUPFAM" id="SSF51004">
    <property type="entry name" value="C-terminal (heme d1) domain of cytochrome cd1-nitrite reductase"/>
    <property type="match status" value="1"/>
</dbReference>
<accession>A0A2S6H9V2</accession>
<feature type="signal peptide" evidence="1">
    <location>
        <begin position="1"/>
        <end position="27"/>
    </location>
</feature>